<dbReference type="EMBL" id="JBHSIT010000002">
    <property type="protein sequence ID" value="MFC4906947.1"/>
    <property type="molecule type" value="Genomic_DNA"/>
</dbReference>
<feature type="signal peptide" evidence="1">
    <location>
        <begin position="1"/>
        <end position="20"/>
    </location>
</feature>
<reference evidence="4" key="1">
    <citation type="journal article" date="2019" name="Int. J. Syst. Evol. Microbiol.">
        <title>The Global Catalogue of Microorganisms (GCM) 10K type strain sequencing project: providing services to taxonomists for standard genome sequencing and annotation.</title>
        <authorList>
            <consortium name="The Broad Institute Genomics Platform"/>
            <consortium name="The Broad Institute Genome Sequencing Center for Infectious Disease"/>
            <person name="Wu L."/>
            <person name="Ma J."/>
        </authorList>
    </citation>
    <scope>NUCLEOTIDE SEQUENCE [LARGE SCALE GENOMIC DNA]</scope>
    <source>
        <strain evidence="4">KLKA75</strain>
    </source>
</reference>
<organism evidence="3 4">
    <name type="scientific">Actinomadura gamaensis</name>
    <dbReference type="NCBI Taxonomy" id="1763541"/>
    <lineage>
        <taxon>Bacteria</taxon>
        <taxon>Bacillati</taxon>
        <taxon>Actinomycetota</taxon>
        <taxon>Actinomycetes</taxon>
        <taxon>Streptosporangiales</taxon>
        <taxon>Thermomonosporaceae</taxon>
        <taxon>Actinomadura</taxon>
    </lineage>
</organism>
<dbReference type="InterPro" id="IPR058488">
    <property type="entry name" value="DUF8175"/>
</dbReference>
<comment type="caution">
    <text evidence="3">The sequence shown here is derived from an EMBL/GenBank/DDBJ whole genome shotgun (WGS) entry which is preliminary data.</text>
</comment>
<protein>
    <recommendedName>
        <fullName evidence="2">DUF8175 domain-containing protein</fullName>
    </recommendedName>
</protein>
<dbReference type="Proteomes" id="UP001595872">
    <property type="component" value="Unassembled WGS sequence"/>
</dbReference>
<gene>
    <name evidence="3" type="ORF">ACFPCY_06435</name>
</gene>
<evidence type="ECO:0000313" key="4">
    <source>
        <dbReference type="Proteomes" id="UP001595872"/>
    </source>
</evidence>
<evidence type="ECO:0000259" key="2">
    <source>
        <dbReference type="Pfam" id="PF26526"/>
    </source>
</evidence>
<feature type="chain" id="PRO_5046910608" description="DUF8175 domain-containing protein" evidence="1">
    <location>
        <begin position="21"/>
        <end position="223"/>
    </location>
</feature>
<feature type="domain" description="DUF8175" evidence="2">
    <location>
        <begin position="34"/>
        <end position="215"/>
    </location>
</feature>
<dbReference type="RefSeq" id="WP_378252688.1">
    <property type="nucleotide sequence ID" value="NZ_JBHSIT010000002.1"/>
</dbReference>
<keyword evidence="4" id="KW-1185">Reference proteome</keyword>
<sequence>MNRRALLISAATAATLGLGALTLMPHGTENSPPSRPPSAIVQLQASPVTPLDGLTWRDFHGLRMPYSASEGPHAVSGDRVAGFGHSPLGALLAAIHLSVRSDPRWGLATAASTVNTEFVGPDTVGMLASINAAPPAPNTPHAYVVLEGFRWQGYTPDTASMDVVSAGPGDSDQVVRAATRIQLQWRDGDWRVVAPPGGSWQASATPVGSLDGYTRLPAAGSSR</sequence>
<proteinExistence type="predicted"/>
<evidence type="ECO:0000256" key="1">
    <source>
        <dbReference type="SAM" id="SignalP"/>
    </source>
</evidence>
<dbReference type="Pfam" id="PF26526">
    <property type="entry name" value="DUF8175"/>
    <property type="match status" value="1"/>
</dbReference>
<accession>A0ABV9TS48</accession>
<name>A0ABV9TS48_9ACTN</name>
<evidence type="ECO:0000313" key="3">
    <source>
        <dbReference type="EMBL" id="MFC4906947.1"/>
    </source>
</evidence>
<keyword evidence="1" id="KW-0732">Signal</keyword>